<evidence type="ECO:0000313" key="2">
    <source>
        <dbReference type="EMBL" id="KKK25149.1"/>
    </source>
</evidence>
<keyword evidence="3" id="KW-1185">Reference proteome</keyword>
<dbReference type="VEuPathDB" id="FungiDB:P175DRAFT_0524471"/>
<proteinExistence type="predicted"/>
<dbReference type="EMBL" id="JYKN01000244">
    <property type="protein sequence ID" value="KKK25149.1"/>
    <property type="molecule type" value="Genomic_DNA"/>
</dbReference>
<comment type="caution">
    <text evidence="2">The sequence shown here is derived from an EMBL/GenBank/DDBJ whole genome shotgun (WGS) entry which is preliminary data.</text>
</comment>
<organism evidence="2 3">
    <name type="scientific">Aspergillus ochraceoroseus</name>
    <dbReference type="NCBI Taxonomy" id="138278"/>
    <lineage>
        <taxon>Eukaryota</taxon>
        <taxon>Fungi</taxon>
        <taxon>Dikarya</taxon>
        <taxon>Ascomycota</taxon>
        <taxon>Pezizomycotina</taxon>
        <taxon>Eurotiomycetes</taxon>
        <taxon>Eurotiomycetidae</taxon>
        <taxon>Eurotiales</taxon>
        <taxon>Aspergillaceae</taxon>
        <taxon>Aspergillus</taxon>
        <taxon>Aspergillus subgen. Nidulantes</taxon>
    </lineage>
</organism>
<dbReference type="AlphaFoldDB" id="A0A0F8V075"/>
<dbReference type="InterPro" id="IPR036047">
    <property type="entry name" value="F-box-like_dom_sf"/>
</dbReference>
<dbReference type="SUPFAM" id="SSF82171">
    <property type="entry name" value="DPP6 N-terminal domain-like"/>
    <property type="match status" value="1"/>
</dbReference>
<dbReference type="Gene3D" id="1.20.1280.50">
    <property type="match status" value="1"/>
</dbReference>
<dbReference type="SUPFAM" id="SSF81383">
    <property type="entry name" value="F-box domain"/>
    <property type="match status" value="1"/>
</dbReference>
<dbReference type="SMART" id="SM00256">
    <property type="entry name" value="FBOX"/>
    <property type="match status" value="1"/>
</dbReference>
<sequence length="492" mass="57299">MEADVEEIVNLFKSLNTNLSRHSAYHRILDELRPHEWRDAQKRINSRYFQKDILSELPLEIAVQIVQGLSLKDIFLLRRVSKRWYDVLSCDLSCRTMYRQYTGQNLAEREFQAQFAQYSKQAFCLDRGLPLCKVQLTLPFTTPTDIASLDYSHGRLAWMTDKTTIIVYTLQSQKFQRFCNENREQFCEIRLSELAVATYSLRGYCYVWDLETGIMHTIRLPHRDVSFFAAQGSQVVLSVRRPNRTNIEYHDVMHHDLKSGVTHTISLSTALSFVGLTTDTLTTISLLHEEYSPEPNHPHLGVVRYKLTQGDATPFHAYTVPLPYDRNFQWPQMWVERTIQRNSKNRLGVLNAPTPILAPDNHQSILPFTYDPNTDTLCMHALSEPYPRWPDCLANVDRHLLYYVSNRGGKLSVWISDPYAEPMRRCAREMDLELPRDPTNSLSALNFRSILGDRKMTVVVDDTSVKMWLFDETQWPPDDWFVPFHARTLRSA</sequence>
<dbReference type="OrthoDB" id="5295250at2759"/>
<dbReference type="PROSITE" id="PS50181">
    <property type="entry name" value="FBOX"/>
    <property type="match status" value="1"/>
</dbReference>
<evidence type="ECO:0000259" key="1">
    <source>
        <dbReference type="PROSITE" id="PS50181"/>
    </source>
</evidence>
<protein>
    <recommendedName>
        <fullName evidence="1">F-box domain-containing protein</fullName>
    </recommendedName>
</protein>
<feature type="domain" description="F-box" evidence="1">
    <location>
        <begin position="51"/>
        <end position="101"/>
    </location>
</feature>
<dbReference type="Proteomes" id="UP000034947">
    <property type="component" value="Unassembled WGS sequence"/>
</dbReference>
<gene>
    <name evidence="2" type="ORF">AOCH_002799</name>
</gene>
<dbReference type="Pfam" id="PF12937">
    <property type="entry name" value="F-box-like"/>
    <property type="match status" value="1"/>
</dbReference>
<evidence type="ECO:0000313" key="3">
    <source>
        <dbReference type="Proteomes" id="UP000034947"/>
    </source>
</evidence>
<name>A0A0F8V075_9EURO</name>
<dbReference type="InterPro" id="IPR001810">
    <property type="entry name" value="F-box_dom"/>
</dbReference>
<reference evidence="2 3" key="1">
    <citation type="submission" date="2015-02" db="EMBL/GenBank/DDBJ databases">
        <title>Draft Genome Sequences of Two Closely-Related Aflatoxigenic Aspergillus Species Obtained from the Cote d'Ivoire.</title>
        <authorList>
            <person name="Moore G.G."/>
            <person name="Beltz S.B."/>
            <person name="Mack B.M."/>
        </authorList>
    </citation>
    <scope>NUCLEOTIDE SEQUENCE [LARGE SCALE GENOMIC DNA]</scope>
    <source>
        <strain evidence="2 3">SRRC1432</strain>
    </source>
</reference>
<dbReference type="CDD" id="cd09917">
    <property type="entry name" value="F-box_SF"/>
    <property type="match status" value="1"/>
</dbReference>
<accession>A0A0F8V075</accession>